<evidence type="ECO:0000313" key="5">
    <source>
        <dbReference type="Proteomes" id="UP000677918"/>
    </source>
</evidence>
<evidence type="ECO:0000313" key="4">
    <source>
        <dbReference type="EMBL" id="GIQ70774.1"/>
    </source>
</evidence>
<organism evidence="4 5">
    <name type="scientific">Xylanibacillus composti</name>
    <dbReference type="NCBI Taxonomy" id="1572762"/>
    <lineage>
        <taxon>Bacteria</taxon>
        <taxon>Bacillati</taxon>
        <taxon>Bacillota</taxon>
        <taxon>Bacilli</taxon>
        <taxon>Bacillales</taxon>
        <taxon>Paenibacillaceae</taxon>
        <taxon>Xylanibacillus</taxon>
    </lineage>
</organism>
<comment type="similarity">
    <text evidence="1">Belongs to the Mu gp47/PBSX XkdT family.</text>
</comment>
<feature type="domain" description="Baseplate J-like central" evidence="2">
    <location>
        <begin position="182"/>
        <end position="260"/>
    </location>
</feature>
<gene>
    <name evidence="4" type="ORF">XYCOK13_35980</name>
</gene>
<dbReference type="Proteomes" id="UP000677918">
    <property type="component" value="Unassembled WGS sequence"/>
</dbReference>
<evidence type="ECO:0000256" key="1">
    <source>
        <dbReference type="ARBA" id="ARBA00038087"/>
    </source>
</evidence>
<feature type="domain" description="Baseplate J-like C-terminal" evidence="3">
    <location>
        <begin position="267"/>
        <end position="356"/>
    </location>
</feature>
<keyword evidence="5" id="KW-1185">Reference proteome</keyword>
<dbReference type="Pfam" id="PF26079">
    <property type="entry name" value="Baseplate_J_C"/>
    <property type="match status" value="1"/>
</dbReference>
<accession>A0A8J4M3F4</accession>
<dbReference type="InterPro" id="IPR052399">
    <property type="entry name" value="Phage_Baseplate_Assmbl_Protein"/>
</dbReference>
<dbReference type="AlphaFoldDB" id="A0A8J4M3F4"/>
<name>A0A8J4M3F4_9BACL</name>
<dbReference type="InterPro" id="IPR058530">
    <property type="entry name" value="Baseplate_J-like_C"/>
</dbReference>
<evidence type="ECO:0000259" key="2">
    <source>
        <dbReference type="Pfam" id="PF26078"/>
    </source>
</evidence>
<dbReference type="PANTHER" id="PTHR37829">
    <property type="entry name" value="PHAGE-LIKE ELEMENT PBSX PROTEIN XKDT"/>
    <property type="match status" value="1"/>
</dbReference>
<proteinExistence type="inferred from homology"/>
<dbReference type="Pfam" id="PF26078">
    <property type="entry name" value="Baseplate_J_M"/>
    <property type="match status" value="1"/>
</dbReference>
<comment type="caution">
    <text evidence="4">The sequence shown here is derived from an EMBL/GenBank/DDBJ whole genome shotgun (WGS) entry which is preliminary data.</text>
</comment>
<evidence type="ECO:0000259" key="3">
    <source>
        <dbReference type="Pfam" id="PF26079"/>
    </source>
</evidence>
<reference evidence="4" key="1">
    <citation type="submission" date="2021-04" db="EMBL/GenBank/DDBJ databases">
        <title>Draft genome sequence of Xylanibacillus composti strain K13.</title>
        <authorList>
            <person name="Uke A."/>
            <person name="Chhe C."/>
            <person name="Baramee S."/>
            <person name="Kosugi A."/>
        </authorList>
    </citation>
    <scope>NUCLEOTIDE SEQUENCE</scope>
    <source>
        <strain evidence="4">K13</strain>
    </source>
</reference>
<dbReference type="PANTHER" id="PTHR37829:SF3">
    <property type="entry name" value="PROTEIN JAYE-RELATED"/>
    <property type="match status" value="1"/>
</dbReference>
<sequence length="358" mass="39105">MYEHMTFEHILQRMLSRVPNDIDKREGSIIYDALAPAAFELAQMYMELNLIMDLSFVDTASGDYLTRLTAQVGVNRRPATRALRRGIFVGQNSAPIDVPIGNRFSIAGVAYTVLSREMFGQYVLECEQPGVIGNQYFGVMLPVDYVTGLVRAELTEVLVPGEDEEADEVLRQRYYEEVNNPPFGGNVAQYKQIVNAIDGVGATKVFPTWQGGGTAKCTIIAADWSVPSPQLLDEVQEIIDPTPQGKGLGQAPIGHEVTIAGVTEHTISIETTLSLASDMTPGQVQADVEEVIAAYLLELRQNWAQQQQLIVRTAQIDARILTVPGVEDVEGTEINGDAANLTLGEDEIPMMGSVVIHG</sequence>
<dbReference type="RefSeq" id="WP_213413586.1">
    <property type="nucleotide sequence ID" value="NZ_BOVK01000058.1"/>
</dbReference>
<protein>
    <submittedName>
        <fullName evidence="4">Phage tail protein</fullName>
    </submittedName>
</protein>
<dbReference type="EMBL" id="BOVK01000058">
    <property type="protein sequence ID" value="GIQ70774.1"/>
    <property type="molecule type" value="Genomic_DNA"/>
</dbReference>
<dbReference type="InterPro" id="IPR058531">
    <property type="entry name" value="Baseplate_J_M"/>
</dbReference>